<dbReference type="InterPro" id="IPR050278">
    <property type="entry name" value="Serine_Prot_S9B/DPPIV"/>
</dbReference>
<evidence type="ECO:0000256" key="1">
    <source>
        <dbReference type="SAM" id="SignalP"/>
    </source>
</evidence>
<dbReference type="Pfam" id="PF00326">
    <property type="entry name" value="Peptidase_S9"/>
    <property type="match status" value="1"/>
</dbReference>
<accession>A0ABY8KWK5</accession>
<evidence type="ECO:0000313" key="3">
    <source>
        <dbReference type="EMBL" id="WGF92181.1"/>
    </source>
</evidence>
<gene>
    <name evidence="3" type="ORF">QCQ61_13330</name>
</gene>
<evidence type="ECO:0000313" key="4">
    <source>
        <dbReference type="Proteomes" id="UP001238523"/>
    </source>
</evidence>
<name>A0ABY8KWK5_9FLAO</name>
<organism evidence="3 4">
    <name type="scientific">Aequorivita marisscotiae</name>
    <dbReference type="NCBI Taxonomy" id="3040348"/>
    <lineage>
        <taxon>Bacteria</taxon>
        <taxon>Pseudomonadati</taxon>
        <taxon>Bacteroidota</taxon>
        <taxon>Flavobacteriia</taxon>
        <taxon>Flavobacteriales</taxon>
        <taxon>Flavobacteriaceae</taxon>
        <taxon>Aequorivita</taxon>
    </lineage>
</organism>
<feature type="domain" description="Peptidase S9 prolyl oligopeptidase catalytic" evidence="2">
    <location>
        <begin position="682"/>
        <end position="851"/>
    </location>
</feature>
<dbReference type="Gene3D" id="3.40.50.1820">
    <property type="entry name" value="alpha/beta hydrolase"/>
    <property type="match status" value="1"/>
</dbReference>
<sequence length="851" mass="97963">MKIYFFVYFLASWACFLWGQAPAKKLLTQNDYLQFTEMSTPILSPNGKWSSFKLFSQETVDTVKVVATDGSKVYAFPESYGTNFSNNAQWFAFKNQQKGFGLLNLNTGKLKYNLDGTSYKFSEDGNLLGLKTTGHHGNSPKGLLLYNLSKNDSLFLEGVSAYNFSPNSKYLLYIASRNEDVSVNLLNLSDGSSIVLNERAESYSKLLWSDSGEQFFFVQNDSILYYGNAQYPTKLISQSLKAPLFKNMHIGFLAPFFSKDGRRVFFYMHRKIIPVNANDTLPSVQTWKGSDKWVYPRKIIESTPENWQMLCSWNPIKRKLQQIASPEKPQIVLTSNQKYALRFNIMDYEPLYLQHPKVDIYLLNLESGEEKLLIAKQQTGGGYIQLSPSGNNIAYFNGNDWINYSISKQQFTNLTKRFTTVLYKEKHDRPEPLIPYGMVGWTQDDTGVLIYDAYDIWHISINGKSYKRLTRGRETKTVYRLPTNLLKGYPPIRTPEFYSYEIDLSKELIMSIKGTDKSSGYAVLSPNGMIKNFGIFASKSHGLQKAKDGKAYVFITESPNTPPQLYYIKDSEKSTKLIYQSNPQYKNFVNGKRELITYKAGVWKNLNGILYYPDNYQPDRKYPMIVKIYEVQSHNFYNYCFPSLYTRDGYNPESLTAEGYFVFEPDIKYRIGNPGISAVECVTAAVNKVLSLNVVDKDRVGLLGHSYGGYETAFIVGQTNIFKAAVAGAPVTNMLSYYLSINSDDGLPQIWRMEHQQWRMGKSYFDDPEAYRQNSPIEHIKNINTPLMIWEGDQDRNIHWFQSVEMYLALRRLNKVVTFYVYPGEAHDIDISENQRDLSQKIIEWFDTYLK</sequence>
<dbReference type="Proteomes" id="UP001238523">
    <property type="component" value="Chromosome"/>
</dbReference>
<dbReference type="InterPro" id="IPR001375">
    <property type="entry name" value="Peptidase_S9_cat"/>
</dbReference>
<evidence type="ECO:0000259" key="2">
    <source>
        <dbReference type="Pfam" id="PF00326"/>
    </source>
</evidence>
<dbReference type="InterPro" id="IPR029058">
    <property type="entry name" value="AB_hydrolase_fold"/>
</dbReference>
<proteinExistence type="predicted"/>
<dbReference type="RefSeq" id="WP_279448138.1">
    <property type="nucleotide sequence ID" value="NZ_CP122379.1"/>
</dbReference>
<keyword evidence="1" id="KW-0732">Signal</keyword>
<dbReference type="SUPFAM" id="SSF82171">
    <property type="entry name" value="DPP6 N-terminal domain-like"/>
    <property type="match status" value="1"/>
</dbReference>
<reference evidence="3 4" key="1">
    <citation type="submission" date="2023-04" db="EMBL/GenBank/DDBJ databases">
        <title>Taxonomic identification of the Arctic strain Aequorivita sp. nov. and transcriptomic analysis in response to temperature stress.</title>
        <authorList>
            <person name="Liu W."/>
            <person name="Cong B."/>
            <person name="Lin J."/>
        </authorList>
    </citation>
    <scope>NUCLEOTIDE SEQUENCE [LARGE SCALE GENOMIC DNA]</scope>
    <source>
        <strain evidence="3 4">Ant34-E75</strain>
    </source>
</reference>
<dbReference type="PANTHER" id="PTHR11731">
    <property type="entry name" value="PROTEASE FAMILY S9B,C DIPEPTIDYL-PEPTIDASE IV-RELATED"/>
    <property type="match status" value="1"/>
</dbReference>
<feature type="signal peptide" evidence="1">
    <location>
        <begin position="1"/>
        <end position="23"/>
    </location>
</feature>
<protein>
    <submittedName>
        <fullName evidence="3">Prolyl oligopeptidase family serine peptidase</fullName>
    </submittedName>
</protein>
<dbReference type="InterPro" id="IPR015943">
    <property type="entry name" value="WD40/YVTN_repeat-like_dom_sf"/>
</dbReference>
<dbReference type="SUPFAM" id="SSF53474">
    <property type="entry name" value="alpha/beta-Hydrolases"/>
    <property type="match status" value="1"/>
</dbReference>
<keyword evidence="4" id="KW-1185">Reference proteome</keyword>
<dbReference type="Gene3D" id="2.130.10.10">
    <property type="entry name" value="YVTN repeat-like/Quinoprotein amine dehydrogenase"/>
    <property type="match status" value="1"/>
</dbReference>
<feature type="chain" id="PRO_5047195153" evidence="1">
    <location>
        <begin position="24"/>
        <end position="851"/>
    </location>
</feature>
<dbReference type="PANTHER" id="PTHR11731:SF193">
    <property type="entry name" value="DIPEPTIDYL PEPTIDASE 9"/>
    <property type="match status" value="1"/>
</dbReference>
<dbReference type="EMBL" id="CP122379">
    <property type="protein sequence ID" value="WGF92181.1"/>
    <property type="molecule type" value="Genomic_DNA"/>
</dbReference>